<sequence length="295" mass="32595">MRGSEHVARQKLDLAQEVESQAIATTLDKGQWMLQGRRNRLFVLMSGAGEVSYRGEATTLQAPTLLWIPTGTPAQLTLQAGSRGAWMAASDTALGQVGLPGNISEDVRWLSIRPQLGTRIDRKAAAQLMTLLGDMETELRDNGGAAAEMVRHQLAIVSILLWRNSDLSAAVRQPAPRALVSSFLHLVDQHMRRHWSVADYARSLRVSSDRLNSAILRATGQTPLALIHARLMKESRQMLEDSGLQIAEIASSLGFEDPAYFSRFFKRHSGRSPRQFRVEATREQVNSAGSFAAWP</sequence>
<proteinExistence type="predicted"/>
<dbReference type="Pfam" id="PF12833">
    <property type="entry name" value="HTH_18"/>
    <property type="match status" value="1"/>
</dbReference>
<dbReference type="PRINTS" id="PR00032">
    <property type="entry name" value="HTHARAC"/>
</dbReference>
<evidence type="ECO:0000313" key="5">
    <source>
        <dbReference type="EMBL" id="MFD2647209.1"/>
    </source>
</evidence>
<dbReference type="RefSeq" id="WP_386832243.1">
    <property type="nucleotide sequence ID" value="NZ_JBHUNP010000001.1"/>
</dbReference>
<protein>
    <submittedName>
        <fullName evidence="5">Helix-turn-helix domain-containing protein</fullName>
    </submittedName>
</protein>
<dbReference type="PROSITE" id="PS01124">
    <property type="entry name" value="HTH_ARAC_FAMILY_2"/>
    <property type="match status" value="1"/>
</dbReference>
<evidence type="ECO:0000256" key="2">
    <source>
        <dbReference type="ARBA" id="ARBA00023125"/>
    </source>
</evidence>
<reference evidence="6" key="1">
    <citation type="journal article" date="2019" name="Int. J. Syst. Evol. Microbiol.">
        <title>The Global Catalogue of Microorganisms (GCM) 10K type strain sequencing project: providing services to taxonomists for standard genome sequencing and annotation.</title>
        <authorList>
            <consortium name="The Broad Institute Genomics Platform"/>
            <consortium name="The Broad Institute Genome Sequencing Center for Infectious Disease"/>
            <person name="Wu L."/>
            <person name="Ma J."/>
        </authorList>
    </citation>
    <scope>NUCLEOTIDE SEQUENCE [LARGE SCALE GENOMIC DNA]</scope>
    <source>
        <strain evidence="6">CCM 7427</strain>
    </source>
</reference>
<dbReference type="EMBL" id="JBHUNP010000001">
    <property type="protein sequence ID" value="MFD2647209.1"/>
    <property type="molecule type" value="Genomic_DNA"/>
</dbReference>
<dbReference type="SMART" id="SM00342">
    <property type="entry name" value="HTH_ARAC"/>
    <property type="match status" value="1"/>
</dbReference>
<dbReference type="SUPFAM" id="SSF46689">
    <property type="entry name" value="Homeodomain-like"/>
    <property type="match status" value="1"/>
</dbReference>
<dbReference type="Gene3D" id="1.10.10.60">
    <property type="entry name" value="Homeodomain-like"/>
    <property type="match status" value="1"/>
</dbReference>
<dbReference type="InterPro" id="IPR020449">
    <property type="entry name" value="Tscrpt_reg_AraC-type_HTH"/>
</dbReference>
<dbReference type="PANTHER" id="PTHR43280">
    <property type="entry name" value="ARAC-FAMILY TRANSCRIPTIONAL REGULATOR"/>
    <property type="match status" value="1"/>
</dbReference>
<evidence type="ECO:0000256" key="3">
    <source>
        <dbReference type="ARBA" id="ARBA00023163"/>
    </source>
</evidence>
<dbReference type="InterPro" id="IPR009057">
    <property type="entry name" value="Homeodomain-like_sf"/>
</dbReference>
<keyword evidence="6" id="KW-1185">Reference proteome</keyword>
<accession>A0ABW5QHW5</accession>
<keyword evidence="1" id="KW-0805">Transcription regulation</keyword>
<comment type="caution">
    <text evidence="5">The sequence shown here is derived from an EMBL/GenBank/DDBJ whole genome shotgun (WGS) entry which is preliminary data.</text>
</comment>
<gene>
    <name evidence="5" type="ORF">ACFSX5_05285</name>
</gene>
<dbReference type="Proteomes" id="UP001597521">
    <property type="component" value="Unassembled WGS sequence"/>
</dbReference>
<name>A0ABW5QHW5_9HYPH</name>
<dbReference type="PANTHER" id="PTHR43280:SF32">
    <property type="entry name" value="TRANSCRIPTIONAL REGULATORY PROTEIN"/>
    <property type="match status" value="1"/>
</dbReference>
<feature type="domain" description="HTH araC/xylS-type" evidence="4">
    <location>
        <begin position="181"/>
        <end position="279"/>
    </location>
</feature>
<dbReference type="InterPro" id="IPR018060">
    <property type="entry name" value="HTH_AraC"/>
</dbReference>
<keyword evidence="2" id="KW-0238">DNA-binding</keyword>
<evidence type="ECO:0000256" key="1">
    <source>
        <dbReference type="ARBA" id="ARBA00023015"/>
    </source>
</evidence>
<evidence type="ECO:0000313" key="6">
    <source>
        <dbReference type="Proteomes" id="UP001597521"/>
    </source>
</evidence>
<organism evidence="5 6">
    <name type="scientific">Devosia albogilva</name>
    <dbReference type="NCBI Taxonomy" id="429726"/>
    <lineage>
        <taxon>Bacteria</taxon>
        <taxon>Pseudomonadati</taxon>
        <taxon>Pseudomonadota</taxon>
        <taxon>Alphaproteobacteria</taxon>
        <taxon>Hyphomicrobiales</taxon>
        <taxon>Devosiaceae</taxon>
        <taxon>Devosia</taxon>
    </lineage>
</organism>
<keyword evidence="3" id="KW-0804">Transcription</keyword>
<evidence type="ECO:0000259" key="4">
    <source>
        <dbReference type="PROSITE" id="PS01124"/>
    </source>
</evidence>